<feature type="transmembrane region" description="Helical" evidence="2">
    <location>
        <begin position="137"/>
        <end position="156"/>
    </location>
</feature>
<protein>
    <submittedName>
        <fullName evidence="4">Stage II sporulation protein E</fullName>
        <ecNumber evidence="4">3.1.3.16</ecNumber>
    </submittedName>
</protein>
<dbReference type="InterPro" id="IPR045768">
    <property type="entry name" value="SpoIIE_N"/>
</dbReference>
<evidence type="ECO:0000313" key="5">
    <source>
        <dbReference type="Proteomes" id="UP000602284"/>
    </source>
</evidence>
<proteinExistence type="predicted"/>
<dbReference type="RefSeq" id="WP_201630627.1">
    <property type="nucleotide sequence ID" value="NZ_JAEQNB010000001.1"/>
</dbReference>
<feature type="transmembrane region" description="Helical" evidence="2">
    <location>
        <begin position="269"/>
        <end position="287"/>
    </location>
</feature>
<feature type="transmembrane region" description="Helical" evidence="2">
    <location>
        <begin position="98"/>
        <end position="125"/>
    </location>
</feature>
<dbReference type="PANTHER" id="PTHR43156">
    <property type="entry name" value="STAGE II SPORULATION PROTEIN E-RELATED"/>
    <property type="match status" value="1"/>
</dbReference>
<dbReference type="EC" id="3.1.3.16" evidence="4"/>
<feature type="transmembrane region" description="Helical" evidence="2">
    <location>
        <begin position="61"/>
        <end position="86"/>
    </location>
</feature>
<evidence type="ECO:0000259" key="3">
    <source>
        <dbReference type="PROSITE" id="PS51746"/>
    </source>
</evidence>
<feature type="transmembrane region" description="Helical" evidence="2">
    <location>
        <begin position="168"/>
        <end position="188"/>
    </location>
</feature>
<keyword evidence="2" id="KW-0472">Membrane</keyword>
<feature type="transmembrane region" description="Helical" evidence="2">
    <location>
        <begin position="239"/>
        <end position="263"/>
    </location>
</feature>
<name>A0ABS1J556_9BACL</name>
<keyword evidence="5" id="KW-1185">Reference proteome</keyword>
<dbReference type="SMART" id="SM00332">
    <property type="entry name" value="PP2Cc"/>
    <property type="match status" value="1"/>
</dbReference>
<dbReference type="SUPFAM" id="SSF81606">
    <property type="entry name" value="PP2C-like"/>
    <property type="match status" value="1"/>
</dbReference>
<accession>A0ABS1J556</accession>
<dbReference type="Pfam" id="PF19732">
    <property type="entry name" value="SpoIIE_N"/>
    <property type="match status" value="1"/>
</dbReference>
<keyword evidence="2" id="KW-0812">Transmembrane</keyword>
<feature type="transmembrane region" description="Helical" evidence="2">
    <location>
        <begin position="208"/>
        <end position="227"/>
    </location>
</feature>
<dbReference type="InterPro" id="IPR014221">
    <property type="entry name" value="SpoII_E"/>
</dbReference>
<dbReference type="EMBL" id="JAEQNB010000001">
    <property type="protein sequence ID" value="MBL0385372.1"/>
    <property type="molecule type" value="Genomic_DNA"/>
</dbReference>
<organism evidence="4 5">
    <name type="scientific">Tumebacillus amylolyticus</name>
    <dbReference type="NCBI Taxonomy" id="2801339"/>
    <lineage>
        <taxon>Bacteria</taxon>
        <taxon>Bacillati</taxon>
        <taxon>Bacillota</taxon>
        <taxon>Bacilli</taxon>
        <taxon>Bacillales</taxon>
        <taxon>Alicyclobacillaceae</taxon>
        <taxon>Tumebacillus</taxon>
    </lineage>
</organism>
<sequence>MWKRFFQREDRGLAAGAAGGAGGASGASRAKGPFGRMQDRLHYAMGGVQAYLGRSTTILTVMAFFLGRAMILGELSPFAIAFYAVILRLKRSAARYVLGALMLGSFTTNGLFSIWPILVLALLGYRFVYGLLSKKKALTLGTVPFVVFLVDSAVRLAGNAAMGDMSSYSFLMGLVDGFLSMVLTLIFIQSLPIFTFQRGVKELRNEEIVCLVILLASMLTGLHGLHLGALSFENVFSRYLIMLFALIGGAGVAAGVGVVTGIILTMASLMAATQIGLLAFSGLLAGLLRDVKKIGVGIGFVLGAAILTVYVNDTSSVIVALEESAMAFAMLLLTPKSFIDQVSRYVPGTHQHSLSQQDYARRIRELMAMRIREVSSVFQELSNTFAQISSASQQKTQAQDEVMNKTFQSAASQVCKGCFKQEQCWEKNFYQTYRALFDTVTLIDIEGGLSKSEIPKELTKFCVKTDAMIPALTGAVEISKRDMQWQNQLADSRNMVAEQLVGISSIMADLAQEIRKENHVSADHEEHIVAALEHLGLSIRSVDIVSLEEGKVEIEVTSTGATSADEGEKLIAPLLSEVLGENIVVTNSRYWEDENGVTMTLSSAKLYHIETGIASAAKDGRMHCGDSFTALDVGNGKYAVAVSDGMGNGERAMQESSAAIRLLQQLLKAGFDEQLAIKTVNSVLLLRSQDEIFTTMDLALIDMFTAKTEFLKIGSAPSFIKRQGKVNTISGENIPIGILQEIDIQTVEEELQEGDLLILMSDGIFDAPKHTDDKEGWLKKKIEDFESNDPQEIADMLVELAVRINHGKIIDDMTVLVARVAKYKPEWATIRLPGVQKIKRRGGQMLHDQDKLVPMT</sequence>
<evidence type="ECO:0000256" key="2">
    <source>
        <dbReference type="SAM" id="Phobius"/>
    </source>
</evidence>
<dbReference type="Pfam" id="PF07228">
    <property type="entry name" value="SpoIIE"/>
    <property type="match status" value="1"/>
</dbReference>
<dbReference type="Proteomes" id="UP000602284">
    <property type="component" value="Unassembled WGS sequence"/>
</dbReference>
<feature type="domain" description="PPM-type phosphatase" evidence="3">
    <location>
        <begin position="610"/>
        <end position="820"/>
    </location>
</feature>
<evidence type="ECO:0000313" key="4">
    <source>
        <dbReference type="EMBL" id="MBL0385372.1"/>
    </source>
</evidence>
<dbReference type="SMART" id="SM00331">
    <property type="entry name" value="PP2C_SIG"/>
    <property type="match status" value="1"/>
</dbReference>
<dbReference type="InterPro" id="IPR001932">
    <property type="entry name" value="PPM-type_phosphatase-like_dom"/>
</dbReference>
<dbReference type="PANTHER" id="PTHR43156:SF2">
    <property type="entry name" value="STAGE II SPORULATION PROTEIN E"/>
    <property type="match status" value="1"/>
</dbReference>
<dbReference type="InterPro" id="IPR036457">
    <property type="entry name" value="PPM-type-like_dom_sf"/>
</dbReference>
<reference evidence="4 5" key="1">
    <citation type="submission" date="2021-01" db="EMBL/GenBank/DDBJ databases">
        <title>Tumebacillus sp. strain ITR2 16S ribosomal RNA gene Genome sequencing and assembly.</title>
        <authorList>
            <person name="Kang M."/>
        </authorList>
    </citation>
    <scope>NUCLEOTIDE SEQUENCE [LARGE SCALE GENOMIC DNA]</scope>
    <source>
        <strain evidence="4 5">ITR2</strain>
    </source>
</reference>
<keyword evidence="1 4" id="KW-0378">Hydrolase</keyword>
<dbReference type="Gene3D" id="3.60.40.10">
    <property type="entry name" value="PPM-type phosphatase domain"/>
    <property type="match status" value="1"/>
</dbReference>
<evidence type="ECO:0000256" key="1">
    <source>
        <dbReference type="ARBA" id="ARBA00022801"/>
    </source>
</evidence>
<dbReference type="NCBIfam" id="TIGR02865">
    <property type="entry name" value="spore_II_E"/>
    <property type="match status" value="1"/>
</dbReference>
<feature type="transmembrane region" description="Helical" evidence="2">
    <location>
        <begin position="294"/>
        <end position="311"/>
    </location>
</feature>
<comment type="caution">
    <text evidence="4">The sequence shown here is derived from an EMBL/GenBank/DDBJ whole genome shotgun (WGS) entry which is preliminary data.</text>
</comment>
<dbReference type="PROSITE" id="PS51746">
    <property type="entry name" value="PPM_2"/>
    <property type="match status" value="1"/>
</dbReference>
<dbReference type="InterPro" id="IPR052016">
    <property type="entry name" value="Bact_Sigma-Reg"/>
</dbReference>
<dbReference type="GO" id="GO:0004722">
    <property type="term" value="F:protein serine/threonine phosphatase activity"/>
    <property type="evidence" value="ECO:0007669"/>
    <property type="project" value="UniProtKB-EC"/>
</dbReference>
<keyword evidence="2" id="KW-1133">Transmembrane helix</keyword>
<gene>
    <name evidence="4" type="primary">spoIIE</name>
    <name evidence="4" type="ORF">JJB07_01820</name>
</gene>